<dbReference type="PRINTS" id="PR00359">
    <property type="entry name" value="BP450"/>
</dbReference>
<evidence type="ECO:0000256" key="4">
    <source>
        <dbReference type="ARBA" id="ARBA00023002"/>
    </source>
</evidence>
<name>A0A1W9ZH89_MYCAN</name>
<evidence type="ECO:0000313" key="8">
    <source>
        <dbReference type="Proteomes" id="UP000192284"/>
    </source>
</evidence>
<comment type="similarity">
    <text evidence="1">Belongs to the cytochrome P450 family.</text>
</comment>
<dbReference type="EMBL" id="MVHE01000051">
    <property type="protein sequence ID" value="ORA15367.1"/>
    <property type="molecule type" value="Genomic_DNA"/>
</dbReference>
<dbReference type="PANTHER" id="PTHR46696:SF6">
    <property type="entry name" value="P450, PUTATIVE (EUROFUNG)-RELATED"/>
    <property type="match status" value="1"/>
</dbReference>
<dbReference type="InterPro" id="IPR002397">
    <property type="entry name" value="Cyt_P450_B"/>
</dbReference>
<protein>
    <submittedName>
        <fullName evidence="7">Cytochrome</fullName>
    </submittedName>
</protein>
<evidence type="ECO:0000256" key="2">
    <source>
        <dbReference type="ARBA" id="ARBA00022617"/>
    </source>
</evidence>
<proteinExistence type="inferred from homology"/>
<reference evidence="7 8" key="1">
    <citation type="submission" date="2017-02" db="EMBL/GenBank/DDBJ databases">
        <title>The new phylogeny of genus Mycobacterium.</title>
        <authorList>
            <person name="Tortoli E."/>
            <person name="Trovato A."/>
            <person name="Cirillo D.M."/>
        </authorList>
    </citation>
    <scope>NUCLEOTIDE SEQUENCE [LARGE SCALE GENOMIC DNA]</scope>
    <source>
        <strain evidence="7 8">DSM 45057</strain>
    </source>
</reference>
<keyword evidence="5" id="KW-0408">Iron</keyword>
<dbReference type="InterPro" id="IPR036396">
    <property type="entry name" value="Cyt_P450_sf"/>
</dbReference>
<dbReference type="GO" id="GO:0005506">
    <property type="term" value="F:iron ion binding"/>
    <property type="evidence" value="ECO:0007669"/>
    <property type="project" value="InterPro"/>
</dbReference>
<evidence type="ECO:0000256" key="5">
    <source>
        <dbReference type="ARBA" id="ARBA00023004"/>
    </source>
</evidence>
<dbReference type="Pfam" id="PF00067">
    <property type="entry name" value="p450"/>
    <property type="match status" value="1"/>
</dbReference>
<evidence type="ECO:0000256" key="3">
    <source>
        <dbReference type="ARBA" id="ARBA00022723"/>
    </source>
</evidence>
<organism evidence="7 8">
    <name type="scientific">Mycobacterium angelicum</name>
    <dbReference type="NCBI Taxonomy" id="470074"/>
    <lineage>
        <taxon>Bacteria</taxon>
        <taxon>Bacillati</taxon>
        <taxon>Actinomycetota</taxon>
        <taxon>Actinomycetes</taxon>
        <taxon>Mycobacteriales</taxon>
        <taxon>Mycobacteriaceae</taxon>
        <taxon>Mycobacterium</taxon>
    </lineage>
</organism>
<dbReference type="RefSeq" id="WP_083115378.1">
    <property type="nucleotide sequence ID" value="NZ_MVHE01000051.1"/>
</dbReference>
<keyword evidence="6" id="KW-0503">Monooxygenase</keyword>
<gene>
    <name evidence="7" type="ORF">BST12_22050</name>
</gene>
<keyword evidence="4" id="KW-0560">Oxidoreductase</keyword>
<dbReference type="OrthoDB" id="9764248at2"/>
<dbReference type="SUPFAM" id="SSF48264">
    <property type="entry name" value="Cytochrome P450"/>
    <property type="match status" value="1"/>
</dbReference>
<evidence type="ECO:0000256" key="1">
    <source>
        <dbReference type="ARBA" id="ARBA00010617"/>
    </source>
</evidence>
<keyword evidence="2" id="KW-0349">Heme</keyword>
<dbReference type="Gene3D" id="1.10.630.10">
    <property type="entry name" value="Cytochrome P450"/>
    <property type="match status" value="1"/>
</dbReference>
<dbReference type="GO" id="GO:0020037">
    <property type="term" value="F:heme binding"/>
    <property type="evidence" value="ECO:0007669"/>
    <property type="project" value="InterPro"/>
</dbReference>
<dbReference type="GO" id="GO:0004497">
    <property type="term" value="F:monooxygenase activity"/>
    <property type="evidence" value="ECO:0007669"/>
    <property type="project" value="UniProtKB-KW"/>
</dbReference>
<dbReference type="AlphaFoldDB" id="A0A1W9ZH89"/>
<sequence>MSPSVAQLSEELGEAFRVSTMDDPYSVLAHHRRETPVMKGDIMVELGVPSFIGDRADETYTAFRYDDIMTVLRDSETFSSSIWEVSQGALIGRSILALDGAEHRQWRGYLQSVFGGKLLNAWDENTFRPLAAKLVAEMAPKRGADLIEVALAYPLRATYEILGLPDHEDSYEEFEIDGLSILLAGWSTPDPVQAAQVQRRFERAVEASQRQWDRLLRVVQRARAAGASRNDLVSSLIRAEYEGGVLDDEQITSFMRALLLAATDNTSRQFLNTLTLLLQRPDELERIHRDRSRLQLALVEGERLESPAVFLPRITTREVVLRGTKLAAGTPLLVAIGAANRDPEAYPPDPDEFRIGRTGPHHVSFGFGPHICTGINTTRRQITALIEAMLDNLPNLRCDPDAPAPLITGMHFRRPSALPVVWD</sequence>
<evidence type="ECO:0000313" key="7">
    <source>
        <dbReference type="EMBL" id="ORA15367.1"/>
    </source>
</evidence>
<comment type="caution">
    <text evidence="7">The sequence shown here is derived from an EMBL/GenBank/DDBJ whole genome shotgun (WGS) entry which is preliminary data.</text>
</comment>
<dbReference type="GO" id="GO:0016705">
    <property type="term" value="F:oxidoreductase activity, acting on paired donors, with incorporation or reduction of molecular oxygen"/>
    <property type="evidence" value="ECO:0007669"/>
    <property type="project" value="InterPro"/>
</dbReference>
<evidence type="ECO:0000256" key="6">
    <source>
        <dbReference type="ARBA" id="ARBA00023033"/>
    </source>
</evidence>
<dbReference type="InterPro" id="IPR001128">
    <property type="entry name" value="Cyt_P450"/>
</dbReference>
<keyword evidence="3" id="KW-0479">Metal-binding</keyword>
<accession>A0A1W9ZH89</accession>
<dbReference type="Proteomes" id="UP000192284">
    <property type="component" value="Unassembled WGS sequence"/>
</dbReference>
<keyword evidence="8" id="KW-1185">Reference proteome</keyword>
<dbReference type="PANTHER" id="PTHR46696">
    <property type="entry name" value="P450, PUTATIVE (EUROFUNG)-RELATED"/>
    <property type="match status" value="1"/>
</dbReference>